<dbReference type="PANTHER" id="PTHR35218">
    <property type="entry name" value="RNASE H DOMAIN-CONTAINING PROTEIN"/>
    <property type="match status" value="1"/>
</dbReference>
<comment type="caution">
    <text evidence="1">The sequence shown here is derived from an EMBL/GenBank/DDBJ whole genome shotgun (WGS) entry which is preliminary data.</text>
</comment>
<dbReference type="SUPFAM" id="SSF56219">
    <property type="entry name" value="DNase I-like"/>
    <property type="match status" value="1"/>
</dbReference>
<gene>
    <name evidence="1" type="ORF">L3X38_010012</name>
</gene>
<keyword evidence="2" id="KW-1185">Reference proteome</keyword>
<evidence type="ECO:0008006" key="3">
    <source>
        <dbReference type="Google" id="ProtNLM"/>
    </source>
</evidence>
<evidence type="ECO:0000313" key="1">
    <source>
        <dbReference type="EMBL" id="KAI5342137.1"/>
    </source>
</evidence>
<sequence length="156" mass="17408">MTAVQMGRLVQRLGVGGVFYVPREGFSGGLCILWKPSSLVVLLSSSWGILKLGLPFLIPLLHGLLGFYDHPDPTRRIHSWELLRHFSEVDIGPWLCCPDFNEILSVDKKSGPCLGSVGQIEDFQRVIDACNLLSFDFVGHPFTWTNNRKDNAIVQA</sequence>
<dbReference type="Proteomes" id="UP001054821">
    <property type="component" value="Chromosome 2"/>
</dbReference>
<proteinExistence type="predicted"/>
<reference evidence="1 2" key="1">
    <citation type="journal article" date="2022" name="G3 (Bethesda)">
        <title>Whole-genome sequence and methylome profiling of the almond [Prunus dulcis (Mill.) D.A. Webb] cultivar 'Nonpareil'.</title>
        <authorList>
            <person name="D'Amico-Willman K.M."/>
            <person name="Ouma W.Z."/>
            <person name="Meulia T."/>
            <person name="Sideli G.M."/>
            <person name="Gradziel T.M."/>
            <person name="Fresnedo-Ramirez J."/>
        </authorList>
    </citation>
    <scope>NUCLEOTIDE SEQUENCE [LARGE SCALE GENOMIC DNA]</scope>
    <source>
        <strain evidence="1">Clone GOH B32 T37-40</strain>
    </source>
</reference>
<dbReference type="InterPro" id="IPR036691">
    <property type="entry name" value="Endo/exonu/phosph_ase_sf"/>
</dbReference>
<organism evidence="1 2">
    <name type="scientific">Prunus dulcis</name>
    <name type="common">Almond</name>
    <name type="synonym">Amygdalus dulcis</name>
    <dbReference type="NCBI Taxonomy" id="3755"/>
    <lineage>
        <taxon>Eukaryota</taxon>
        <taxon>Viridiplantae</taxon>
        <taxon>Streptophyta</taxon>
        <taxon>Embryophyta</taxon>
        <taxon>Tracheophyta</taxon>
        <taxon>Spermatophyta</taxon>
        <taxon>Magnoliopsida</taxon>
        <taxon>eudicotyledons</taxon>
        <taxon>Gunneridae</taxon>
        <taxon>Pentapetalae</taxon>
        <taxon>rosids</taxon>
        <taxon>fabids</taxon>
        <taxon>Rosales</taxon>
        <taxon>Rosaceae</taxon>
        <taxon>Amygdaloideae</taxon>
        <taxon>Amygdaleae</taxon>
        <taxon>Prunus</taxon>
    </lineage>
</organism>
<evidence type="ECO:0000313" key="2">
    <source>
        <dbReference type="Proteomes" id="UP001054821"/>
    </source>
</evidence>
<name>A0AAD4WHG9_PRUDU</name>
<accession>A0AAD4WHG9</accession>
<dbReference type="EMBL" id="JAJFAZ020000002">
    <property type="protein sequence ID" value="KAI5342137.1"/>
    <property type="molecule type" value="Genomic_DNA"/>
</dbReference>
<dbReference type="PANTHER" id="PTHR35218:SF9">
    <property type="entry name" value="ENDONUCLEASE_EXONUCLEASE_PHOSPHATASE DOMAIN-CONTAINING PROTEIN"/>
    <property type="match status" value="1"/>
</dbReference>
<protein>
    <recommendedName>
        <fullName evidence="3">Endonuclease/exonuclease/phosphatase</fullName>
    </recommendedName>
</protein>
<dbReference type="AlphaFoldDB" id="A0AAD4WHG9"/>